<accession>A0A2X0LWQ2</accession>
<evidence type="ECO:0000256" key="1">
    <source>
        <dbReference type="SAM" id="MobiDB-lite"/>
    </source>
</evidence>
<reference evidence="2 3" key="1">
    <citation type="submission" date="2016-11" db="EMBL/GenBank/DDBJ databases">
        <authorList>
            <person name="Jaros S."/>
            <person name="Januszkiewicz K."/>
            <person name="Wedrychowicz H."/>
        </authorList>
    </citation>
    <scope>NUCLEOTIDE SEQUENCE [LARGE SCALE GENOMIC DNA]</scope>
</reference>
<protein>
    <submittedName>
        <fullName evidence="2">BQ5605_C012g06842 protein</fullName>
    </submittedName>
</protein>
<sequence>MILFLASLDPAVVRGVTVPRLNNVQKVNVLTSEDADLVPPPVPIPPLTGDWRGDPGGADVDSPLW</sequence>
<evidence type="ECO:0000313" key="3">
    <source>
        <dbReference type="Proteomes" id="UP000249464"/>
    </source>
</evidence>
<proteinExistence type="predicted"/>
<gene>
    <name evidence="2" type="primary">BQ5605_C012g06842</name>
    <name evidence="2" type="ORF">BQ5605_C012G06842</name>
</gene>
<keyword evidence="3" id="KW-1185">Reference proteome</keyword>
<evidence type="ECO:0000313" key="2">
    <source>
        <dbReference type="EMBL" id="SGY16316.1"/>
    </source>
</evidence>
<organism evidence="2 3">
    <name type="scientific">Microbotryum silenes-dioicae</name>
    <dbReference type="NCBI Taxonomy" id="796604"/>
    <lineage>
        <taxon>Eukaryota</taxon>
        <taxon>Fungi</taxon>
        <taxon>Dikarya</taxon>
        <taxon>Basidiomycota</taxon>
        <taxon>Pucciniomycotina</taxon>
        <taxon>Microbotryomycetes</taxon>
        <taxon>Microbotryales</taxon>
        <taxon>Microbotryaceae</taxon>
        <taxon>Microbotryum</taxon>
    </lineage>
</organism>
<dbReference type="AlphaFoldDB" id="A0A2X0LWQ2"/>
<feature type="region of interest" description="Disordered" evidence="1">
    <location>
        <begin position="38"/>
        <end position="65"/>
    </location>
</feature>
<dbReference type="EMBL" id="FQNC01000014">
    <property type="protein sequence ID" value="SGY16316.1"/>
    <property type="molecule type" value="Genomic_DNA"/>
</dbReference>
<name>A0A2X0LWQ2_9BASI</name>
<dbReference type="Proteomes" id="UP000249464">
    <property type="component" value="Unassembled WGS sequence"/>
</dbReference>